<feature type="domain" description="RagB/SusD" evidence="7">
    <location>
        <begin position="339"/>
        <end position="505"/>
    </location>
</feature>
<evidence type="ECO:0000256" key="5">
    <source>
        <dbReference type="ARBA" id="ARBA00023237"/>
    </source>
</evidence>
<comment type="similarity">
    <text evidence="2">Belongs to the SusD family.</text>
</comment>
<dbReference type="EMBL" id="QKZT01000013">
    <property type="protein sequence ID" value="PZX49898.1"/>
    <property type="molecule type" value="Genomic_DNA"/>
</dbReference>
<dbReference type="InterPro" id="IPR033985">
    <property type="entry name" value="SusD-like_N"/>
</dbReference>
<dbReference type="Pfam" id="PF14322">
    <property type="entry name" value="SusD-like_3"/>
    <property type="match status" value="1"/>
</dbReference>
<evidence type="ECO:0000256" key="1">
    <source>
        <dbReference type="ARBA" id="ARBA00004442"/>
    </source>
</evidence>
<evidence type="ECO:0000256" key="2">
    <source>
        <dbReference type="ARBA" id="ARBA00006275"/>
    </source>
</evidence>
<evidence type="ECO:0000256" key="3">
    <source>
        <dbReference type="ARBA" id="ARBA00022729"/>
    </source>
</evidence>
<dbReference type="CDD" id="cd08977">
    <property type="entry name" value="SusD"/>
    <property type="match status" value="1"/>
</dbReference>
<dbReference type="GO" id="GO:0009279">
    <property type="term" value="C:cell outer membrane"/>
    <property type="evidence" value="ECO:0007669"/>
    <property type="project" value="UniProtKB-SubCell"/>
</dbReference>
<dbReference type="RefSeq" id="WP_111320741.1">
    <property type="nucleotide sequence ID" value="NZ_QKZT01000013.1"/>
</dbReference>
<comment type="subcellular location">
    <subcellularLocation>
        <location evidence="1">Cell outer membrane</location>
    </subcellularLocation>
</comment>
<name>A0A2W7QN32_9BACT</name>
<dbReference type="PROSITE" id="PS51257">
    <property type="entry name" value="PROKAR_LIPOPROTEIN"/>
    <property type="match status" value="1"/>
</dbReference>
<evidence type="ECO:0000313" key="9">
    <source>
        <dbReference type="EMBL" id="PZX49898.1"/>
    </source>
</evidence>
<keyword evidence="4" id="KW-0472">Membrane</keyword>
<dbReference type="OrthoDB" id="9792139at2"/>
<dbReference type="Gene3D" id="1.25.40.390">
    <property type="match status" value="1"/>
</dbReference>
<dbReference type="InterPro" id="IPR011990">
    <property type="entry name" value="TPR-like_helical_dom_sf"/>
</dbReference>
<organism evidence="9 10">
    <name type="scientific">Algoriphagus chordae</name>
    <dbReference type="NCBI Taxonomy" id="237019"/>
    <lineage>
        <taxon>Bacteria</taxon>
        <taxon>Pseudomonadati</taxon>
        <taxon>Bacteroidota</taxon>
        <taxon>Cytophagia</taxon>
        <taxon>Cytophagales</taxon>
        <taxon>Cyclobacteriaceae</taxon>
        <taxon>Algoriphagus</taxon>
    </lineage>
</organism>
<feature type="domain" description="SusD-like N-terminal" evidence="8">
    <location>
        <begin position="100"/>
        <end position="245"/>
    </location>
</feature>
<gene>
    <name evidence="9" type="ORF">LV85_02961</name>
</gene>
<feature type="chain" id="PRO_5015975046" evidence="6">
    <location>
        <begin position="28"/>
        <end position="505"/>
    </location>
</feature>
<dbReference type="Proteomes" id="UP000248882">
    <property type="component" value="Unassembled WGS sequence"/>
</dbReference>
<evidence type="ECO:0000256" key="6">
    <source>
        <dbReference type="SAM" id="SignalP"/>
    </source>
</evidence>
<evidence type="ECO:0000256" key="4">
    <source>
        <dbReference type="ARBA" id="ARBA00023136"/>
    </source>
</evidence>
<reference evidence="9 10" key="1">
    <citation type="submission" date="2018-06" db="EMBL/GenBank/DDBJ databases">
        <title>Genomic Encyclopedia of Archaeal and Bacterial Type Strains, Phase II (KMG-II): from individual species to whole genera.</title>
        <authorList>
            <person name="Goeker M."/>
        </authorList>
    </citation>
    <scope>NUCLEOTIDE SEQUENCE [LARGE SCALE GENOMIC DNA]</scope>
    <source>
        <strain evidence="9 10">DSM 19830</strain>
    </source>
</reference>
<comment type="caution">
    <text evidence="9">The sequence shown here is derived from an EMBL/GenBank/DDBJ whole genome shotgun (WGS) entry which is preliminary data.</text>
</comment>
<evidence type="ECO:0000313" key="10">
    <source>
        <dbReference type="Proteomes" id="UP000248882"/>
    </source>
</evidence>
<dbReference type="AlphaFoldDB" id="A0A2W7QN32"/>
<protein>
    <submittedName>
        <fullName evidence="9">Putative outer membrane starch-binding protein</fullName>
    </submittedName>
</protein>
<feature type="signal peptide" evidence="6">
    <location>
        <begin position="1"/>
        <end position="27"/>
    </location>
</feature>
<accession>A0A2W7QN32</accession>
<dbReference type="Pfam" id="PF07980">
    <property type="entry name" value="SusD_RagB"/>
    <property type="match status" value="1"/>
</dbReference>
<sequence length="505" mass="54772">MKKITIKNIKLALVAAALVGFSSSCDVTDLTPANLIPDDEAFTTAARIESTVLGVYESAQRGYYGGAVQRGYPFGAANVEQGDLRGEDMYNDQLFYEITYVGSYNPNSANNNGMWISLYRMINRLNIILGNLDEAVSSGVLTTEQGNGYKGELLFLRALAHHELLVHFARPYSDDPNALGVPYRTFGVDDVTKVPEAEAVGRGTVGADYTQLLTDLDQAEGLIAAGGAFRANKGAVIALKSRIKLHMEDWTGVLAEYEKLKAMTYALTPNPVTPFRGGTSSDNIFSFVNSAEANPGVNGALPSMYGNPDLGARGLVKISPVIWTAAFWKETDARRVAMTTKSATGVFTDKYTDATTYTDPNVILRYAEVVLNASEAYARTGKMAEAVVLLNSVRSRALPASEAEYTVSGLGDGILEAIWNERRIEFLAEGRRWPDIHRLSGSGEMEGVPSKASSRSITSIDFYTGAKPIPMDHSIAYSSTTFIWPIPLTELQTNSTAPIEQNPGY</sequence>
<keyword evidence="10" id="KW-1185">Reference proteome</keyword>
<evidence type="ECO:0000259" key="7">
    <source>
        <dbReference type="Pfam" id="PF07980"/>
    </source>
</evidence>
<proteinExistence type="inferred from homology"/>
<evidence type="ECO:0000259" key="8">
    <source>
        <dbReference type="Pfam" id="PF14322"/>
    </source>
</evidence>
<dbReference type="InterPro" id="IPR012944">
    <property type="entry name" value="SusD_RagB_dom"/>
</dbReference>
<dbReference type="SUPFAM" id="SSF48452">
    <property type="entry name" value="TPR-like"/>
    <property type="match status" value="1"/>
</dbReference>
<keyword evidence="5" id="KW-0998">Cell outer membrane</keyword>
<keyword evidence="3 6" id="KW-0732">Signal</keyword>